<dbReference type="InterPro" id="IPR025857">
    <property type="entry name" value="MacB_PCD"/>
</dbReference>
<dbReference type="GO" id="GO:0005886">
    <property type="term" value="C:plasma membrane"/>
    <property type="evidence" value="ECO:0007669"/>
    <property type="project" value="UniProtKB-SubCell"/>
</dbReference>
<dbReference type="InterPro" id="IPR050250">
    <property type="entry name" value="Macrolide_Exporter_MacB"/>
</dbReference>
<evidence type="ECO:0000256" key="6">
    <source>
        <dbReference type="ARBA" id="ARBA00038076"/>
    </source>
</evidence>
<evidence type="ECO:0000256" key="3">
    <source>
        <dbReference type="ARBA" id="ARBA00022692"/>
    </source>
</evidence>
<evidence type="ECO:0008006" key="11">
    <source>
        <dbReference type="Google" id="ProtNLM"/>
    </source>
</evidence>
<feature type="transmembrane region" description="Helical" evidence="7">
    <location>
        <begin position="361"/>
        <end position="381"/>
    </location>
</feature>
<keyword evidence="5 7" id="KW-0472">Membrane</keyword>
<feature type="transmembrane region" description="Helical" evidence="7">
    <location>
        <begin position="324"/>
        <end position="349"/>
    </location>
</feature>
<keyword evidence="3 7" id="KW-0812">Transmembrane</keyword>
<feature type="transmembrane region" description="Helical" evidence="7">
    <location>
        <begin position="722"/>
        <end position="745"/>
    </location>
</feature>
<feature type="domain" description="ABC3 transporter permease C-terminal" evidence="8">
    <location>
        <begin position="681"/>
        <end position="794"/>
    </location>
</feature>
<accession>A0A6J4HHU6</accession>
<dbReference type="PANTHER" id="PTHR30572">
    <property type="entry name" value="MEMBRANE COMPONENT OF TRANSPORTER-RELATED"/>
    <property type="match status" value="1"/>
</dbReference>
<feature type="domain" description="MacB-like periplasmic core" evidence="9">
    <location>
        <begin position="19"/>
        <end position="229"/>
    </location>
</feature>
<feature type="domain" description="MacB-like periplasmic core" evidence="9">
    <location>
        <begin position="422"/>
        <end position="648"/>
    </location>
</feature>
<feature type="domain" description="ABC3 transporter permease C-terminal" evidence="8">
    <location>
        <begin position="275"/>
        <end position="392"/>
    </location>
</feature>
<feature type="transmembrane region" description="Helical" evidence="7">
    <location>
        <begin position="415"/>
        <end position="436"/>
    </location>
</feature>
<gene>
    <name evidence="10" type="ORF">AVDCRST_MAG42-656</name>
</gene>
<dbReference type="InterPro" id="IPR017800">
    <property type="entry name" value="ADOP"/>
</dbReference>
<sequence length="801" mass="84941">MLADLRYAFRMLAKAPAFTAIAVITLALGIGANTAIFSVLNALMLRPLPFPEPERLAIAHWRWGAAGEGQSVTATQYMFWRQNSRAFDELTGYALGGSGFNLAGAGEPQRVQGLRVTDNFFRAFGVGPVLGREFAPEEDVPNAPPVAVISHALWRSYFGGDARVVGSDVQLNGRVCRIVGILPPEFRLPFAADVFVPLQLTADAGDRGHNTVMVGRLKTGVSYEQAQADSDRLTTALRAEFPGHIGPRELGVRFVPLQDSVVRSVKRTMWLLVAAVSFVLLIACANVANLLLARAAQRRSEFALRGALGAGRWRLVRQLMTESLVLAVLGGGAGLFIAVWSVPALAAFVPQAVPRTTEITLDVYAIVFALAASFVTCLLFGMAPALQAARLDLNAALKSSAGGRSTGKLSARLRGLLVTAEVAISVVLLVGAGLLITSFAKLRSVNFGFNPQNLLTIQVALSSQKYTTTAESWRLQQQVIERLAAIPGVVSAASVPGLPLDRGLNNNINVPGRPELDNLLVEYRAISPEYFTTLGVPVLRGRALSSSDTQNSARVVVVNETLARRLSESGDAVGSQLSIGRDPLQVIGVVRDLKEVGLNLPAAPTVYVPAGQVPDDLSAATNEWLLASWIVRTTREIEIGAINNAVRSVDPLLPIAKVRPMTDVVASSVASQRFVTTLMALFAGLAVVLAVVGLYGVLSYHVSQSTHEIGVRMALGAQTRDVLGLVIGQGIGFALIGVVAGLAGALGLTRLIGSMLFGVTATDPAVFAGVALLLLAVALLASYLPARRALRVDPIVALRHE</sequence>
<dbReference type="AlphaFoldDB" id="A0A6J4HHU6"/>
<protein>
    <recommendedName>
        <fullName evidence="11">ABC transporter permease</fullName>
    </recommendedName>
</protein>
<evidence type="ECO:0000259" key="9">
    <source>
        <dbReference type="Pfam" id="PF12704"/>
    </source>
</evidence>
<dbReference type="Pfam" id="PF02687">
    <property type="entry name" value="FtsX"/>
    <property type="match status" value="2"/>
</dbReference>
<keyword evidence="2" id="KW-1003">Cell membrane</keyword>
<reference evidence="10" key="1">
    <citation type="submission" date="2020-02" db="EMBL/GenBank/DDBJ databases">
        <authorList>
            <person name="Meier V. D."/>
        </authorList>
    </citation>
    <scope>NUCLEOTIDE SEQUENCE</scope>
    <source>
        <strain evidence="10">AVDCRST_MAG42</strain>
    </source>
</reference>
<evidence type="ECO:0000256" key="7">
    <source>
        <dbReference type="SAM" id="Phobius"/>
    </source>
</evidence>
<name>A0A6J4HHU6_9BACT</name>
<evidence type="ECO:0000256" key="2">
    <source>
        <dbReference type="ARBA" id="ARBA00022475"/>
    </source>
</evidence>
<evidence type="ECO:0000256" key="1">
    <source>
        <dbReference type="ARBA" id="ARBA00004651"/>
    </source>
</evidence>
<comment type="subcellular location">
    <subcellularLocation>
        <location evidence="1">Cell membrane</location>
        <topology evidence="1">Multi-pass membrane protein</topology>
    </subcellularLocation>
</comment>
<feature type="transmembrane region" description="Helical" evidence="7">
    <location>
        <begin position="765"/>
        <end position="784"/>
    </location>
</feature>
<dbReference type="EMBL" id="CADCTA010000041">
    <property type="protein sequence ID" value="CAA9222722.1"/>
    <property type="molecule type" value="Genomic_DNA"/>
</dbReference>
<organism evidence="10">
    <name type="scientific">uncultured Chthoniobacterales bacterium</name>
    <dbReference type="NCBI Taxonomy" id="1836801"/>
    <lineage>
        <taxon>Bacteria</taxon>
        <taxon>Pseudomonadati</taxon>
        <taxon>Verrucomicrobiota</taxon>
        <taxon>Spartobacteria</taxon>
        <taxon>Chthoniobacterales</taxon>
        <taxon>environmental samples</taxon>
    </lineage>
</organism>
<feature type="transmembrane region" description="Helical" evidence="7">
    <location>
        <begin position="678"/>
        <end position="702"/>
    </location>
</feature>
<dbReference type="InterPro" id="IPR003838">
    <property type="entry name" value="ABC3_permease_C"/>
</dbReference>
<dbReference type="NCBIfam" id="TIGR03434">
    <property type="entry name" value="ADOP"/>
    <property type="match status" value="1"/>
</dbReference>
<evidence type="ECO:0000259" key="8">
    <source>
        <dbReference type="Pfam" id="PF02687"/>
    </source>
</evidence>
<evidence type="ECO:0000313" key="10">
    <source>
        <dbReference type="EMBL" id="CAA9222722.1"/>
    </source>
</evidence>
<evidence type="ECO:0000256" key="5">
    <source>
        <dbReference type="ARBA" id="ARBA00023136"/>
    </source>
</evidence>
<keyword evidence="4 7" id="KW-1133">Transmembrane helix</keyword>
<dbReference type="Pfam" id="PF12704">
    <property type="entry name" value="MacB_PCD"/>
    <property type="match status" value="2"/>
</dbReference>
<proteinExistence type="inferred from homology"/>
<comment type="similarity">
    <text evidence="6">Belongs to the ABC-4 integral membrane protein family.</text>
</comment>
<dbReference type="PANTHER" id="PTHR30572:SF4">
    <property type="entry name" value="ABC TRANSPORTER PERMEASE YTRF"/>
    <property type="match status" value="1"/>
</dbReference>
<feature type="transmembrane region" description="Helical" evidence="7">
    <location>
        <begin position="269"/>
        <end position="292"/>
    </location>
</feature>
<dbReference type="GO" id="GO:0022857">
    <property type="term" value="F:transmembrane transporter activity"/>
    <property type="evidence" value="ECO:0007669"/>
    <property type="project" value="TreeGrafter"/>
</dbReference>
<evidence type="ECO:0000256" key="4">
    <source>
        <dbReference type="ARBA" id="ARBA00022989"/>
    </source>
</evidence>